<dbReference type="InterPro" id="IPR029045">
    <property type="entry name" value="ClpP/crotonase-like_dom_sf"/>
</dbReference>
<keyword evidence="3" id="KW-0378">Hydrolase</keyword>
<feature type="domain" description="Enoyl-CoA hydratase/isomerase" evidence="4">
    <location>
        <begin position="88"/>
        <end position="431"/>
    </location>
</feature>
<name>A0A642V878_9ASCO</name>
<sequence length="460" mass="51001">MNGVMWAKVTFTSSFWKKERLLALISNPRALVGGVADYVRGKKPLRWTAPESSHILTELLEEMPLKAKLAAGVSNSLVKYWVGSNGVGKILLDRANKLNALTHDMSISLLEQLDRWKNDSTVKAVLIEGAGQKAFCAGGDITESANQVGTNDPKLFAQMVDDFSEEFAVNHLVATFPKPYISIIDGICMGGGVGVSIHGPFRIATERTKVAMPETRIGFFCDVGSSFFLSKIGGNLGRYLALTSDTLDGYDNLLTGVATHYIESKNLESLYTELNSLQLNGNEKENYQEIKAALDKCCRSTTPDSYVFKFGGEKAKIIDTCFGRQRVEEIVMNLQATKSDRSFVESTLRTLNERSPTSLKITLELLNRAKNDDWTIKKALIQDASLSKVILQLPDYVEGVNARLISKPPRKPNWSPSDIPSVSDKSIAEIFQQIDTDVVPVKFRTDTDYNQYPWGFSDKN</sequence>
<dbReference type="SUPFAM" id="SSF52096">
    <property type="entry name" value="ClpP/crotonase"/>
    <property type="match status" value="1"/>
</dbReference>
<dbReference type="Proteomes" id="UP000761534">
    <property type="component" value="Unassembled WGS sequence"/>
</dbReference>
<keyword evidence="6" id="KW-1185">Reference proteome</keyword>
<comment type="caution">
    <text evidence="5">The sequence shown here is derived from an EMBL/GenBank/DDBJ whole genome shotgun (WGS) entry which is preliminary data.</text>
</comment>
<dbReference type="InterPro" id="IPR032259">
    <property type="entry name" value="HIBYL-CoA-H"/>
</dbReference>
<gene>
    <name evidence="5" type="ORF">TRICI_001529</name>
</gene>
<organism evidence="5 6">
    <name type="scientific">Trichomonascus ciferrii</name>
    <dbReference type="NCBI Taxonomy" id="44093"/>
    <lineage>
        <taxon>Eukaryota</taxon>
        <taxon>Fungi</taxon>
        <taxon>Dikarya</taxon>
        <taxon>Ascomycota</taxon>
        <taxon>Saccharomycotina</taxon>
        <taxon>Dipodascomycetes</taxon>
        <taxon>Dipodascales</taxon>
        <taxon>Trichomonascaceae</taxon>
        <taxon>Trichomonascus</taxon>
        <taxon>Trichomonascus ciferrii complex</taxon>
    </lineage>
</organism>
<evidence type="ECO:0000259" key="4">
    <source>
        <dbReference type="Pfam" id="PF16113"/>
    </source>
</evidence>
<dbReference type="EC" id="3.1.2.4" evidence="2"/>
<dbReference type="NCBIfam" id="NF004127">
    <property type="entry name" value="PRK05617.1"/>
    <property type="match status" value="1"/>
</dbReference>
<dbReference type="GO" id="GO:0003860">
    <property type="term" value="F:3-hydroxyisobutyryl-CoA hydrolase activity"/>
    <property type="evidence" value="ECO:0007669"/>
    <property type="project" value="UniProtKB-EC"/>
</dbReference>
<dbReference type="PANTHER" id="PTHR43176">
    <property type="entry name" value="3-HYDROXYISOBUTYRYL-COA HYDROLASE-RELATED"/>
    <property type="match status" value="1"/>
</dbReference>
<accession>A0A642V878</accession>
<reference evidence="5" key="1">
    <citation type="journal article" date="2019" name="G3 (Bethesda)">
        <title>Genome Assemblies of Two Rare Opportunistic Yeast Pathogens: Diutina rugosa (syn. Candida rugosa) and Trichomonascus ciferrii (syn. Candida ciferrii).</title>
        <authorList>
            <person name="Mixao V."/>
            <person name="Saus E."/>
            <person name="Hansen A.P."/>
            <person name="Lass-Florl C."/>
            <person name="Gabaldon T."/>
        </authorList>
    </citation>
    <scope>NUCLEOTIDE SEQUENCE</scope>
    <source>
        <strain evidence="5">CBS 4856</strain>
    </source>
</reference>
<dbReference type="VEuPathDB" id="FungiDB:TRICI_001529"/>
<dbReference type="InterPro" id="IPR045004">
    <property type="entry name" value="ECH_dom"/>
</dbReference>
<dbReference type="GO" id="GO:0006574">
    <property type="term" value="P:L-valine catabolic process"/>
    <property type="evidence" value="ECO:0007669"/>
    <property type="project" value="TreeGrafter"/>
</dbReference>
<proteinExistence type="predicted"/>
<dbReference type="PANTHER" id="PTHR43176:SF3">
    <property type="entry name" value="3-HYDROXYISOBUTYRYL-COA HYDROLASE, MITOCHONDRIAL"/>
    <property type="match status" value="1"/>
</dbReference>
<protein>
    <recommendedName>
        <fullName evidence="2">3-hydroxyisobutyryl-CoA hydrolase</fullName>
        <ecNumber evidence="2">3.1.2.4</ecNumber>
    </recommendedName>
</protein>
<dbReference type="Gene3D" id="3.90.226.10">
    <property type="entry name" value="2-enoyl-CoA Hydratase, Chain A, domain 1"/>
    <property type="match status" value="1"/>
</dbReference>
<evidence type="ECO:0000256" key="1">
    <source>
        <dbReference type="ARBA" id="ARBA00001709"/>
    </source>
</evidence>
<evidence type="ECO:0000256" key="2">
    <source>
        <dbReference type="ARBA" id="ARBA00011915"/>
    </source>
</evidence>
<dbReference type="OrthoDB" id="1737613at2759"/>
<dbReference type="CDD" id="cd06558">
    <property type="entry name" value="crotonase-like"/>
    <property type="match status" value="1"/>
</dbReference>
<dbReference type="GO" id="GO:0005739">
    <property type="term" value="C:mitochondrion"/>
    <property type="evidence" value="ECO:0007669"/>
    <property type="project" value="TreeGrafter"/>
</dbReference>
<comment type="catalytic activity">
    <reaction evidence="1">
        <text>3-hydroxy-2-methylpropanoyl-CoA + H2O = 3-hydroxy-2-methylpropanoate + CoA + H(+)</text>
        <dbReference type="Rhea" id="RHEA:20888"/>
        <dbReference type="ChEBI" id="CHEBI:11805"/>
        <dbReference type="ChEBI" id="CHEBI:15377"/>
        <dbReference type="ChEBI" id="CHEBI:15378"/>
        <dbReference type="ChEBI" id="CHEBI:57287"/>
        <dbReference type="ChEBI" id="CHEBI:57340"/>
        <dbReference type="EC" id="3.1.2.4"/>
    </reaction>
</comment>
<evidence type="ECO:0000256" key="3">
    <source>
        <dbReference type="ARBA" id="ARBA00022801"/>
    </source>
</evidence>
<dbReference type="EMBL" id="SWFS01000109">
    <property type="protein sequence ID" value="KAA8916320.1"/>
    <property type="molecule type" value="Genomic_DNA"/>
</dbReference>
<dbReference type="AlphaFoldDB" id="A0A642V878"/>
<dbReference type="Pfam" id="PF16113">
    <property type="entry name" value="ECH_2"/>
    <property type="match status" value="1"/>
</dbReference>
<evidence type="ECO:0000313" key="6">
    <source>
        <dbReference type="Proteomes" id="UP000761534"/>
    </source>
</evidence>
<evidence type="ECO:0000313" key="5">
    <source>
        <dbReference type="EMBL" id="KAA8916320.1"/>
    </source>
</evidence>